<accession>A0A3S1ABI2</accession>
<organism evidence="9 10">
    <name type="scientific">Elysia chlorotica</name>
    <name type="common">Eastern emerald elysia</name>
    <name type="synonym">Sea slug</name>
    <dbReference type="NCBI Taxonomy" id="188477"/>
    <lineage>
        <taxon>Eukaryota</taxon>
        <taxon>Metazoa</taxon>
        <taxon>Spiralia</taxon>
        <taxon>Lophotrochozoa</taxon>
        <taxon>Mollusca</taxon>
        <taxon>Gastropoda</taxon>
        <taxon>Heterobranchia</taxon>
        <taxon>Euthyneura</taxon>
        <taxon>Panpulmonata</taxon>
        <taxon>Sacoglossa</taxon>
        <taxon>Placobranchoidea</taxon>
        <taxon>Plakobranchidae</taxon>
        <taxon>Elysia</taxon>
    </lineage>
</organism>
<name>A0A3S1ABI2_ELYCH</name>
<dbReference type="InterPro" id="IPR024810">
    <property type="entry name" value="MAB21L/cGLR"/>
</dbReference>
<dbReference type="AlphaFoldDB" id="A0A3S1ABI2"/>
<evidence type="ECO:0000259" key="8">
    <source>
        <dbReference type="Pfam" id="PF20266"/>
    </source>
</evidence>
<dbReference type="SMART" id="SM01265">
    <property type="entry name" value="Mab-21"/>
    <property type="match status" value="1"/>
</dbReference>
<comment type="cofactor">
    <cofactor evidence="1">
        <name>Mg(2+)</name>
        <dbReference type="ChEBI" id="CHEBI:18420"/>
    </cofactor>
</comment>
<keyword evidence="3" id="KW-0808">Transferase</keyword>
<dbReference type="GO" id="GO:0016779">
    <property type="term" value="F:nucleotidyltransferase activity"/>
    <property type="evidence" value="ECO:0007669"/>
    <property type="project" value="UniProtKB-KW"/>
</dbReference>
<evidence type="ECO:0000256" key="5">
    <source>
        <dbReference type="ARBA" id="ARBA00022723"/>
    </source>
</evidence>
<dbReference type="OrthoDB" id="6054650at2759"/>
<feature type="region of interest" description="Disordered" evidence="7">
    <location>
        <begin position="252"/>
        <end position="273"/>
    </location>
</feature>
<evidence type="ECO:0000256" key="2">
    <source>
        <dbReference type="ARBA" id="ARBA00008307"/>
    </source>
</evidence>
<evidence type="ECO:0000256" key="1">
    <source>
        <dbReference type="ARBA" id="ARBA00001946"/>
    </source>
</evidence>
<feature type="domain" description="Mab-21-like HhH/H2TH-like" evidence="8">
    <location>
        <begin position="352"/>
        <end position="443"/>
    </location>
</feature>
<dbReference type="GO" id="GO:0046872">
    <property type="term" value="F:metal ion binding"/>
    <property type="evidence" value="ECO:0007669"/>
    <property type="project" value="UniProtKB-KW"/>
</dbReference>
<dbReference type="EMBL" id="RQTK01000107">
    <property type="protein sequence ID" value="RUS87556.1"/>
    <property type="molecule type" value="Genomic_DNA"/>
</dbReference>
<keyword evidence="5" id="KW-0479">Metal-binding</keyword>
<proteinExistence type="inferred from homology"/>
<reference evidence="9 10" key="1">
    <citation type="submission" date="2019-01" db="EMBL/GenBank/DDBJ databases">
        <title>A draft genome assembly of the solar-powered sea slug Elysia chlorotica.</title>
        <authorList>
            <person name="Cai H."/>
            <person name="Li Q."/>
            <person name="Fang X."/>
            <person name="Li J."/>
            <person name="Curtis N.E."/>
            <person name="Altenburger A."/>
            <person name="Shibata T."/>
            <person name="Feng M."/>
            <person name="Maeda T."/>
            <person name="Schwartz J.A."/>
            <person name="Shigenobu S."/>
            <person name="Lundholm N."/>
            <person name="Nishiyama T."/>
            <person name="Yang H."/>
            <person name="Hasebe M."/>
            <person name="Li S."/>
            <person name="Pierce S.K."/>
            <person name="Wang J."/>
        </authorList>
    </citation>
    <scope>NUCLEOTIDE SEQUENCE [LARGE SCALE GENOMIC DNA]</scope>
    <source>
        <strain evidence="9">EC2010</strain>
        <tissue evidence="9">Whole organism of an adult</tissue>
    </source>
</reference>
<evidence type="ECO:0000256" key="6">
    <source>
        <dbReference type="ARBA" id="ARBA00022842"/>
    </source>
</evidence>
<sequence>MAMTPRKPPEKRVKKGSGCELGPLAGLPALPPEPNHLYVPRLQRQATIAPSPGPLASALASLAGAGSDTDHMSSPGLTARRELRAVVESIRLGLSRNQLGLKFRKFVLAQSHAHWEAGPERRVVCFLPVEVKDAELSPGEPGTARVRLPDVCGEEHPLKRALVREGWNPMNYVSSGRVYSFLMRLVARGLLSKQFARERIRFSATHRRMEIVLEDAAGWVAELVPCLTVRGTAIMFCCKPFFEADSEVATGGKEAPRSPLSHSTPTGLTMGGSRISLTTDISFISDSSSHRLLPGIGKSTSLSSVQSLDSPSNSDLSSKPLPDVLWYACAPQSENRLAKNIYRADSGVRMCAMRIVHKLCAADWRLRDVSIYQVQTAMLHEADYQLDHRPRWQRQALEGCTRAILASLGRSADARRLPHFLVQGVNLWGHLPIKQLARMSGAIRRLTTSDVALVSLACRAGQFAPPADVQLYSDYLSPRMRHPDKRKSMDTPSRAAEQCQERSRHTATPTRGSPWTHRVVPRSSVRRDLVTQPLCQGWRPVTLRNCQSISETRPLACGTYVSFDSKADRMFFYN</sequence>
<comment type="caution">
    <text evidence="9">The sequence shown here is derived from an EMBL/GenBank/DDBJ whole genome shotgun (WGS) entry which is preliminary data.</text>
</comment>
<keyword evidence="4" id="KW-0548">Nucleotidyltransferase</keyword>
<dbReference type="PANTHER" id="PTHR10656">
    <property type="entry name" value="CELL FATE DETERMINING PROTEIN MAB21-RELATED"/>
    <property type="match status" value="1"/>
</dbReference>
<evidence type="ECO:0000256" key="4">
    <source>
        <dbReference type="ARBA" id="ARBA00022695"/>
    </source>
</evidence>
<evidence type="ECO:0000256" key="3">
    <source>
        <dbReference type="ARBA" id="ARBA00022679"/>
    </source>
</evidence>
<dbReference type="Gene3D" id="1.10.1410.40">
    <property type="match status" value="1"/>
</dbReference>
<keyword evidence="10" id="KW-1185">Reference proteome</keyword>
<dbReference type="Pfam" id="PF20266">
    <property type="entry name" value="Mab-21_C"/>
    <property type="match status" value="1"/>
</dbReference>
<feature type="region of interest" description="Disordered" evidence="7">
    <location>
        <begin position="480"/>
        <end position="517"/>
    </location>
</feature>
<comment type="similarity">
    <text evidence="2">Belongs to the mab-21 family.</text>
</comment>
<evidence type="ECO:0000313" key="10">
    <source>
        <dbReference type="Proteomes" id="UP000271974"/>
    </source>
</evidence>
<dbReference type="PANTHER" id="PTHR10656:SF42">
    <property type="entry name" value="CYCLIC GMP-AMP SYNTHASE-LIKE PROTEIN-RELATED"/>
    <property type="match status" value="1"/>
</dbReference>
<evidence type="ECO:0000256" key="7">
    <source>
        <dbReference type="SAM" id="MobiDB-lite"/>
    </source>
</evidence>
<gene>
    <name evidence="9" type="ORF">EGW08_004662</name>
</gene>
<feature type="region of interest" description="Disordered" evidence="7">
    <location>
        <begin position="1"/>
        <end position="32"/>
    </location>
</feature>
<evidence type="ECO:0000313" key="9">
    <source>
        <dbReference type="EMBL" id="RUS87556.1"/>
    </source>
</evidence>
<protein>
    <recommendedName>
        <fullName evidence="8">Mab-21-like HhH/H2TH-like domain-containing protein</fullName>
    </recommendedName>
</protein>
<dbReference type="InterPro" id="IPR046906">
    <property type="entry name" value="Mab-21_HhH/H2TH-like"/>
</dbReference>
<keyword evidence="6" id="KW-0460">Magnesium</keyword>
<dbReference type="Proteomes" id="UP000271974">
    <property type="component" value="Unassembled WGS sequence"/>
</dbReference>